<sequence length="96" mass="10289">MKAALVTIVLMALTTYLTRAIPYLLLGRRQWGPRMLRVLEAVPGCVLVSVIAPVLVSGKPADMLAAGVTVLAALRFPLLPTVLIAVASAALFRHWL</sequence>
<dbReference type="EMBL" id="JAPQFL010000006">
    <property type="protein sequence ID" value="MDD9328426.1"/>
    <property type="molecule type" value="Genomic_DNA"/>
</dbReference>
<accession>A0A9X4E5U7</accession>
<evidence type="ECO:0000313" key="2">
    <source>
        <dbReference type="EMBL" id="MDD9328426.1"/>
    </source>
</evidence>
<dbReference type="Proteomes" id="UP001149607">
    <property type="component" value="Chromosome"/>
</dbReference>
<name>A0A9X4E5U7_9NEIS</name>
<reference evidence="3" key="2">
    <citation type="submission" date="2024-02" db="EMBL/GenBank/DDBJ databases">
        <title>Neisseria leonii sp. nov.</title>
        <authorList>
            <person name="Boutroux M."/>
            <person name="Favre-Rochex S."/>
            <person name="Gorgette O."/>
            <person name="Touak G."/>
            <person name="Muhle E."/>
            <person name="Chesneau O."/>
            <person name="Clermont D."/>
            <person name="Rahi P."/>
        </authorList>
    </citation>
    <scope>NUCLEOTIDE SEQUENCE</scope>
    <source>
        <strain evidence="3">51.81</strain>
    </source>
</reference>
<dbReference type="Pfam" id="PF05437">
    <property type="entry name" value="AzlD"/>
    <property type="match status" value="1"/>
</dbReference>
<dbReference type="RefSeq" id="WP_274585509.1">
    <property type="nucleotide sequence ID" value="NZ_CP146598.1"/>
</dbReference>
<keyword evidence="1" id="KW-1133">Transmembrane helix</keyword>
<reference evidence="2" key="1">
    <citation type="submission" date="2022-10" db="EMBL/GenBank/DDBJ databases">
        <authorList>
            <person name="Boutroux M."/>
        </authorList>
    </citation>
    <scope>NUCLEOTIDE SEQUENCE</scope>
    <source>
        <strain evidence="2">51.81</strain>
    </source>
</reference>
<keyword evidence="1" id="KW-0472">Membrane</keyword>
<gene>
    <name evidence="2" type="ORF">ORY91_001853</name>
    <name evidence="3" type="ORF">V9W64_03555</name>
</gene>
<evidence type="ECO:0000256" key="1">
    <source>
        <dbReference type="SAM" id="Phobius"/>
    </source>
</evidence>
<feature type="transmembrane region" description="Helical" evidence="1">
    <location>
        <begin position="68"/>
        <end position="92"/>
    </location>
</feature>
<feature type="transmembrane region" description="Helical" evidence="1">
    <location>
        <begin position="36"/>
        <end position="56"/>
    </location>
</feature>
<dbReference type="InterPro" id="IPR008407">
    <property type="entry name" value="Brnchd-chn_aa_trnsp_AzlD"/>
</dbReference>
<proteinExistence type="predicted"/>
<keyword evidence="1" id="KW-0812">Transmembrane</keyword>
<keyword evidence="4" id="KW-1185">Reference proteome</keyword>
<evidence type="ECO:0000313" key="3">
    <source>
        <dbReference type="EMBL" id="WWY03820.1"/>
    </source>
</evidence>
<organism evidence="2">
    <name type="scientific">Neisseria leonii</name>
    <dbReference type="NCBI Taxonomy" id="2995413"/>
    <lineage>
        <taxon>Bacteria</taxon>
        <taxon>Pseudomonadati</taxon>
        <taxon>Pseudomonadota</taxon>
        <taxon>Betaproteobacteria</taxon>
        <taxon>Neisseriales</taxon>
        <taxon>Neisseriaceae</taxon>
        <taxon>Neisseria</taxon>
    </lineage>
</organism>
<dbReference type="AlphaFoldDB" id="A0A9X4E5U7"/>
<evidence type="ECO:0000313" key="4">
    <source>
        <dbReference type="Proteomes" id="UP001149607"/>
    </source>
</evidence>
<protein>
    <submittedName>
        <fullName evidence="2">AzlD family protein</fullName>
    </submittedName>
</protein>
<dbReference type="EMBL" id="CP146598">
    <property type="protein sequence ID" value="WWY03820.1"/>
    <property type="molecule type" value="Genomic_DNA"/>
</dbReference>